<keyword evidence="2" id="KW-1185">Reference proteome</keyword>
<organism evidence="1 2">
    <name type="scientific">Thermocatellispora tengchongensis</name>
    <dbReference type="NCBI Taxonomy" id="1073253"/>
    <lineage>
        <taxon>Bacteria</taxon>
        <taxon>Bacillati</taxon>
        <taxon>Actinomycetota</taxon>
        <taxon>Actinomycetes</taxon>
        <taxon>Streptosporangiales</taxon>
        <taxon>Streptosporangiaceae</taxon>
        <taxon>Thermocatellispora</taxon>
    </lineage>
</organism>
<dbReference type="AlphaFoldDB" id="A0A840PA61"/>
<protein>
    <submittedName>
        <fullName evidence="1">Uncharacterized protein</fullName>
    </submittedName>
</protein>
<proteinExistence type="predicted"/>
<gene>
    <name evidence="1" type="ORF">HNP84_008027</name>
</gene>
<dbReference type="EMBL" id="JACHGN010000022">
    <property type="protein sequence ID" value="MBB5138274.1"/>
    <property type="molecule type" value="Genomic_DNA"/>
</dbReference>
<accession>A0A840PA61</accession>
<comment type="caution">
    <text evidence="1">The sequence shown here is derived from an EMBL/GenBank/DDBJ whole genome shotgun (WGS) entry which is preliminary data.</text>
</comment>
<sequence>MWITCDVLVMHRVWITEGMPTCMKGL</sequence>
<name>A0A840PA61_9ACTN</name>
<evidence type="ECO:0000313" key="2">
    <source>
        <dbReference type="Proteomes" id="UP000578449"/>
    </source>
</evidence>
<evidence type="ECO:0000313" key="1">
    <source>
        <dbReference type="EMBL" id="MBB5138274.1"/>
    </source>
</evidence>
<reference evidence="1 2" key="1">
    <citation type="submission" date="2020-08" db="EMBL/GenBank/DDBJ databases">
        <title>Genomic Encyclopedia of Type Strains, Phase IV (KMG-IV): sequencing the most valuable type-strain genomes for metagenomic binning, comparative biology and taxonomic classification.</title>
        <authorList>
            <person name="Goeker M."/>
        </authorList>
    </citation>
    <scope>NUCLEOTIDE SEQUENCE [LARGE SCALE GENOMIC DNA]</scope>
    <source>
        <strain evidence="1 2">DSM 45615</strain>
    </source>
</reference>
<dbReference type="Proteomes" id="UP000578449">
    <property type="component" value="Unassembled WGS sequence"/>
</dbReference>